<dbReference type="NCBIfam" id="NF003217">
    <property type="entry name" value="PRK04183.1"/>
    <property type="match status" value="1"/>
</dbReference>
<evidence type="ECO:0000256" key="5">
    <source>
        <dbReference type="PROSITE-ProRule" id="PRU10099"/>
    </source>
</evidence>
<comment type="function">
    <text evidence="6">Allows the formation of correctly charged Gln-tRNA(Gln) through the transamidation of misacylated Glu-tRNA(Gln) in organisms which lack glutaminyl-tRNA synthetase. The reaction takes place in the presence of glutamine and ATP through an activated gamma-phospho-Glu-tRNA(Gln). The GatDE system is specific for glutamate and does not act on aspartate.</text>
</comment>
<evidence type="ECO:0000313" key="10">
    <source>
        <dbReference type="EMBL" id="EET90404.1"/>
    </source>
</evidence>
<dbReference type="Pfam" id="PF18195">
    <property type="entry name" value="GatD_N"/>
    <property type="match status" value="1"/>
</dbReference>
<dbReference type="PROSITE" id="PS00144">
    <property type="entry name" value="ASN_GLN_ASE_1"/>
    <property type="match status" value="1"/>
</dbReference>
<name>C7DG76_MICA2</name>
<dbReference type="Proteomes" id="UP000332487">
    <property type="component" value="Unassembled WGS sequence"/>
</dbReference>
<evidence type="ECO:0000313" key="11">
    <source>
        <dbReference type="Proteomes" id="UP000332487"/>
    </source>
</evidence>
<evidence type="ECO:0000259" key="8">
    <source>
        <dbReference type="Pfam" id="PF17763"/>
    </source>
</evidence>
<dbReference type="GO" id="GO:0004067">
    <property type="term" value="F:asparaginase activity"/>
    <property type="evidence" value="ECO:0007669"/>
    <property type="project" value="UniProtKB-UniRule"/>
</dbReference>
<dbReference type="GO" id="GO:0006412">
    <property type="term" value="P:translation"/>
    <property type="evidence" value="ECO:0007669"/>
    <property type="project" value="UniProtKB-KW"/>
</dbReference>
<reference evidence="10 11" key="2">
    <citation type="journal article" date="2010" name="Proc. Natl. Acad. Sci. U.S.A.">
        <title>Enigmatic, ultrasmall, uncultivated Archaea.</title>
        <authorList>
            <person name="Baker B.J."/>
            <person name="Comolli L.R."/>
            <person name="Dick G.J."/>
            <person name="Hauser L.J."/>
            <person name="Hyatt D."/>
            <person name="Dill B.D."/>
            <person name="Land M.L."/>
            <person name="Verberkmoes N.C."/>
            <person name="Hettich R.L."/>
            <person name="Banfield J.F."/>
        </authorList>
    </citation>
    <scope>NUCLEOTIDE SEQUENCE [LARGE SCALE GENOMIC DNA]</scope>
    <source>
        <strain evidence="10">ARMAN-2</strain>
    </source>
</reference>
<comment type="subunit">
    <text evidence="6">Heterodimer of GatD and GatE.</text>
</comment>
<dbReference type="Gene3D" id="3.40.50.1170">
    <property type="entry name" value="L-asparaginase, N-terminal domain"/>
    <property type="match status" value="1"/>
</dbReference>
<feature type="active site" evidence="5">
    <location>
        <position position="99"/>
    </location>
</feature>
<dbReference type="NCBIfam" id="TIGR00519">
    <property type="entry name" value="asnASE_I"/>
    <property type="match status" value="1"/>
</dbReference>
<dbReference type="PANTHER" id="PTHR11707:SF28">
    <property type="entry name" value="60 KDA LYSOPHOSPHOLIPASE"/>
    <property type="match status" value="1"/>
</dbReference>
<dbReference type="SUPFAM" id="SSF53774">
    <property type="entry name" value="Glutaminase/Asparaginase"/>
    <property type="match status" value="1"/>
</dbReference>
<keyword evidence="3" id="KW-0067">ATP-binding</keyword>
<comment type="similarity">
    <text evidence="6">Belongs to the asparaginase 1 family. GatD subfamily.</text>
</comment>
<organism evidence="10 11">
    <name type="scientific">Candidatus Micrarchaeum acidiphilum ARMAN-2</name>
    <dbReference type="NCBI Taxonomy" id="425595"/>
    <lineage>
        <taxon>Archaea</taxon>
        <taxon>Candidatus Micrarchaeota</taxon>
        <taxon>Candidatus Micrarchaeia</taxon>
        <taxon>Candidatus Micrarchaeales</taxon>
        <taxon>Candidatus Micrarchaeaceae</taxon>
        <taxon>Candidatus Micrarchaeum</taxon>
    </lineage>
</organism>
<dbReference type="GO" id="GO:0006450">
    <property type="term" value="P:regulation of translational fidelity"/>
    <property type="evidence" value="ECO:0007669"/>
    <property type="project" value="InterPro"/>
</dbReference>
<dbReference type="NCBIfam" id="TIGR02153">
    <property type="entry name" value="gatD_arch"/>
    <property type="match status" value="1"/>
</dbReference>
<dbReference type="InterPro" id="IPR011878">
    <property type="entry name" value="GatD"/>
</dbReference>
<dbReference type="Pfam" id="PF00710">
    <property type="entry name" value="Asparaginase"/>
    <property type="match status" value="1"/>
</dbReference>
<dbReference type="EC" id="6.3.5.-" evidence="6"/>
<evidence type="ECO:0000256" key="2">
    <source>
        <dbReference type="ARBA" id="ARBA00022741"/>
    </source>
</evidence>
<dbReference type="InterPro" id="IPR036152">
    <property type="entry name" value="Asp/glu_Ase-like_sf"/>
</dbReference>
<evidence type="ECO:0000256" key="1">
    <source>
        <dbReference type="ARBA" id="ARBA00022598"/>
    </source>
</evidence>
<dbReference type="InterPro" id="IPR027473">
    <property type="entry name" value="L-asparaginase_C"/>
</dbReference>
<dbReference type="InterPro" id="IPR006034">
    <property type="entry name" value="Asparaginase/glutaminase-like"/>
</dbReference>
<dbReference type="PANTHER" id="PTHR11707">
    <property type="entry name" value="L-ASPARAGINASE"/>
    <property type="match status" value="1"/>
</dbReference>
<dbReference type="GO" id="GO:0006520">
    <property type="term" value="P:amino acid metabolic process"/>
    <property type="evidence" value="ECO:0007669"/>
    <property type="project" value="InterPro"/>
</dbReference>
<evidence type="ECO:0000259" key="9">
    <source>
        <dbReference type="Pfam" id="PF18195"/>
    </source>
</evidence>
<keyword evidence="4 6" id="KW-0648">Protein biosynthesis</keyword>
<dbReference type="GO" id="GO:0005524">
    <property type="term" value="F:ATP binding"/>
    <property type="evidence" value="ECO:0007669"/>
    <property type="project" value="UniProtKB-KW"/>
</dbReference>
<dbReference type="PRINTS" id="PR00139">
    <property type="entry name" value="ASNGLNASE"/>
</dbReference>
<dbReference type="PIRSF" id="PIRSF001220">
    <property type="entry name" value="L-ASNase_gatD"/>
    <property type="match status" value="1"/>
</dbReference>
<reference evidence="10 11" key="1">
    <citation type="journal article" date="2009" name="Genome Biol.">
        <title>Community-wide analysis of microbial genome sequence signatures.</title>
        <authorList>
            <person name="Dick G.J."/>
            <person name="Andersson A.F."/>
            <person name="Baker B.J."/>
            <person name="Simmons S.L."/>
            <person name="Thomas B.C."/>
            <person name="Yelton A.P."/>
            <person name="Banfield J.F."/>
        </authorList>
    </citation>
    <scope>NUCLEOTIDE SEQUENCE [LARGE SCALE GENOMIC DNA]</scope>
    <source>
        <strain evidence="10">ARMAN-2</strain>
    </source>
</reference>
<dbReference type="InterPro" id="IPR027474">
    <property type="entry name" value="L-asparaginase_N"/>
</dbReference>
<keyword evidence="11" id="KW-1185">Reference proteome</keyword>
<gene>
    <name evidence="10" type="ORF">UNLARM2_0080</name>
</gene>
<sequence>MYSEKIRDLLEREGIDTGDTVEFEKGKTKIIGTLMPNTEANGEDILVIKLANGYNVGVSFLGSRLKLVKKGSGNFDFPKAAMAQDSRLPKISLIYTGGTIGSKIDYKTGGVYMLLKPEELLYEIPELSKIARISVAKLFSMSSEDMSYREWQAIAERVASEINNGARGVVVTIGTDTMHYASAALSFMLQDLNAPVVLTGSQRSSDRGSSDAFMNIICATTIAATSDIAEVGICMHDSSSDSRCSFIRGTKARKMHTSRRDAFRAINDKPIAYVDINGNLSYNNDYRRVNRNQKKAVSAVTGYSSKVAMVKAYPDADPSILKFYEDKDYDGIIIEGTGLGHVPVAPSSKEMSWLPWIKSAADKGVIVGITSQCIYGRVNRSVYRNLRLISSAGAVYCEDMTAETAYVKLSWLIKNYGKEKAREMLPNNLRGEITSRTRFETFMV</sequence>
<evidence type="ECO:0000256" key="4">
    <source>
        <dbReference type="ARBA" id="ARBA00022917"/>
    </source>
</evidence>
<dbReference type="Pfam" id="PF17763">
    <property type="entry name" value="Asparaginase_C"/>
    <property type="match status" value="1"/>
</dbReference>
<dbReference type="InterPro" id="IPR037222">
    <property type="entry name" value="GatD_N_sf"/>
</dbReference>
<evidence type="ECO:0000256" key="6">
    <source>
        <dbReference type="RuleBase" id="RU004457"/>
    </source>
</evidence>
<proteinExistence type="inferred from homology"/>
<keyword evidence="2" id="KW-0547">Nucleotide-binding</keyword>
<dbReference type="Gene3D" id="3.40.50.40">
    <property type="match status" value="1"/>
</dbReference>
<dbReference type="CDD" id="cd08962">
    <property type="entry name" value="GatD"/>
    <property type="match status" value="1"/>
</dbReference>
<protein>
    <recommendedName>
        <fullName evidence="6">Glutamyl-tRNA(Gln) amidotransferase subunit D</fullName>
        <ecNumber evidence="6">6.3.5.-</ecNumber>
    </recommendedName>
</protein>
<dbReference type="InterPro" id="IPR040918">
    <property type="entry name" value="GatD_N"/>
</dbReference>
<dbReference type="EMBL" id="GG697237">
    <property type="protein sequence ID" value="EET90404.1"/>
    <property type="molecule type" value="Genomic_DNA"/>
</dbReference>
<dbReference type="InterPro" id="IPR040919">
    <property type="entry name" value="Asparaginase_C"/>
</dbReference>
<dbReference type="PROSITE" id="PS51732">
    <property type="entry name" value="ASN_GLN_ASE_3"/>
    <property type="match status" value="1"/>
</dbReference>
<feature type="domain" description="GatD N-terminal" evidence="9">
    <location>
        <begin position="15"/>
        <end position="67"/>
    </location>
</feature>
<dbReference type="GO" id="GO:0016740">
    <property type="term" value="F:transferase activity"/>
    <property type="evidence" value="ECO:0007669"/>
    <property type="project" value="UniProtKB-KW"/>
</dbReference>
<dbReference type="PIRSF" id="PIRSF500175">
    <property type="entry name" value="Glu_ADT_D"/>
    <property type="match status" value="1"/>
</dbReference>
<evidence type="ECO:0000259" key="7">
    <source>
        <dbReference type="Pfam" id="PF00710"/>
    </source>
</evidence>
<keyword evidence="1 6" id="KW-0436">Ligase</keyword>
<dbReference type="SFLD" id="SFLDS00057">
    <property type="entry name" value="Glutaminase/Asparaginase"/>
    <property type="match status" value="1"/>
</dbReference>
<dbReference type="InterPro" id="IPR006033">
    <property type="entry name" value="AsnA_fam"/>
</dbReference>
<dbReference type="SUPFAM" id="SSF141300">
    <property type="entry name" value="GatD N-terminal domain-like"/>
    <property type="match status" value="1"/>
</dbReference>
<dbReference type="SMART" id="SM00870">
    <property type="entry name" value="Asparaginase"/>
    <property type="match status" value="1"/>
</dbReference>
<dbReference type="InterPro" id="IPR020827">
    <property type="entry name" value="Asparaginase/glutaminase_AS1"/>
</dbReference>
<evidence type="ECO:0000256" key="3">
    <source>
        <dbReference type="ARBA" id="ARBA00022840"/>
    </source>
</evidence>
<dbReference type="GO" id="GO:0050567">
    <property type="term" value="F:glutaminyl-tRNA synthase (glutamine-hydrolyzing) activity"/>
    <property type="evidence" value="ECO:0007669"/>
    <property type="project" value="RHEA"/>
</dbReference>
<dbReference type="InterPro" id="IPR037152">
    <property type="entry name" value="L-asparaginase_N_sf"/>
</dbReference>
<accession>C7DG76</accession>
<feature type="domain" description="Asparaginase/glutaminase C-terminal" evidence="8">
    <location>
        <begin position="306"/>
        <end position="419"/>
    </location>
</feature>
<dbReference type="AlphaFoldDB" id="C7DG76"/>
<dbReference type="Gene3D" id="2.30.30.520">
    <property type="match status" value="1"/>
</dbReference>
<comment type="catalytic activity">
    <reaction evidence="6">
        <text>L-glutamyl-tRNA(Gln) + L-glutamine + ATP + H2O = L-glutaminyl-tRNA(Gln) + L-glutamate + ADP + phosphate + H(+)</text>
        <dbReference type="Rhea" id="RHEA:17521"/>
        <dbReference type="Rhea" id="RHEA-COMP:9681"/>
        <dbReference type="Rhea" id="RHEA-COMP:9684"/>
        <dbReference type="ChEBI" id="CHEBI:15377"/>
        <dbReference type="ChEBI" id="CHEBI:15378"/>
        <dbReference type="ChEBI" id="CHEBI:29985"/>
        <dbReference type="ChEBI" id="CHEBI:30616"/>
        <dbReference type="ChEBI" id="CHEBI:43474"/>
        <dbReference type="ChEBI" id="CHEBI:58359"/>
        <dbReference type="ChEBI" id="CHEBI:78520"/>
        <dbReference type="ChEBI" id="CHEBI:78521"/>
        <dbReference type="ChEBI" id="CHEBI:456216"/>
    </reaction>
</comment>
<feature type="domain" description="L-asparaginase N-terminal" evidence="7">
    <location>
        <begin position="90"/>
        <end position="284"/>
    </location>
</feature>